<dbReference type="RefSeq" id="WP_097280502.1">
    <property type="nucleotide sequence ID" value="NZ_OCNJ01000008.1"/>
</dbReference>
<evidence type="ECO:0000313" key="2">
    <source>
        <dbReference type="Proteomes" id="UP000219621"/>
    </source>
</evidence>
<dbReference type="Proteomes" id="UP000219621">
    <property type="component" value="Unassembled WGS sequence"/>
</dbReference>
<dbReference type="AlphaFoldDB" id="A0A286GTG2"/>
<protein>
    <submittedName>
        <fullName evidence="1">Uncharacterized protein</fullName>
    </submittedName>
</protein>
<name>A0A286GTG2_9PROT</name>
<organism evidence="1 2">
    <name type="scientific">Caenispirillum bisanense</name>
    <dbReference type="NCBI Taxonomy" id="414052"/>
    <lineage>
        <taxon>Bacteria</taxon>
        <taxon>Pseudomonadati</taxon>
        <taxon>Pseudomonadota</taxon>
        <taxon>Alphaproteobacteria</taxon>
        <taxon>Rhodospirillales</taxon>
        <taxon>Novispirillaceae</taxon>
        <taxon>Caenispirillum</taxon>
    </lineage>
</organism>
<keyword evidence="2" id="KW-1185">Reference proteome</keyword>
<proteinExistence type="predicted"/>
<gene>
    <name evidence="1" type="ORF">SAMN05421508_10898</name>
</gene>
<reference evidence="2" key="1">
    <citation type="submission" date="2017-09" db="EMBL/GenBank/DDBJ databases">
        <authorList>
            <person name="Varghese N."/>
            <person name="Submissions S."/>
        </authorList>
    </citation>
    <scope>NUCLEOTIDE SEQUENCE [LARGE SCALE GENOMIC DNA]</scope>
    <source>
        <strain evidence="2">USBA 140</strain>
    </source>
</reference>
<accession>A0A286GTG2</accession>
<dbReference type="OrthoDB" id="7869995at2"/>
<dbReference type="EMBL" id="OCNJ01000008">
    <property type="protein sequence ID" value="SOD98828.1"/>
    <property type="molecule type" value="Genomic_DNA"/>
</dbReference>
<sequence length="61" mass="6695">MASVNDLSAQDVAIIKARLKRGDYQHVIAADYGINQGRICEINRGKRFSSIKPAQEVPSHG</sequence>
<evidence type="ECO:0000313" key="1">
    <source>
        <dbReference type="EMBL" id="SOD98828.1"/>
    </source>
</evidence>